<dbReference type="Proteomes" id="UP001221898">
    <property type="component" value="Unassembled WGS sequence"/>
</dbReference>
<feature type="chain" id="PRO_5042229861" evidence="2">
    <location>
        <begin position="21"/>
        <end position="335"/>
    </location>
</feature>
<evidence type="ECO:0000313" key="4">
    <source>
        <dbReference type="Proteomes" id="UP001221898"/>
    </source>
</evidence>
<evidence type="ECO:0000256" key="1">
    <source>
        <dbReference type="SAM" id="MobiDB-lite"/>
    </source>
</evidence>
<dbReference type="PANTHER" id="PTHR47331:SF5">
    <property type="entry name" value="RIBONUCLEASE H"/>
    <property type="match status" value="1"/>
</dbReference>
<dbReference type="Pfam" id="PF03564">
    <property type="entry name" value="DUF1759"/>
    <property type="match status" value="1"/>
</dbReference>
<feature type="region of interest" description="Disordered" evidence="1">
    <location>
        <begin position="245"/>
        <end position="272"/>
    </location>
</feature>
<feature type="signal peptide" evidence="2">
    <location>
        <begin position="1"/>
        <end position="20"/>
    </location>
</feature>
<dbReference type="AlphaFoldDB" id="A0AAD7T1A7"/>
<protein>
    <submittedName>
        <fullName evidence="3">Uncharacterized protein</fullName>
    </submittedName>
</protein>
<sequence length="335" mass="38583">MTTVTASLLIVAVDTHLSTATDLLIIAETYYRGPKLTIPDFVNEDPREFAWLKVALDNILPNDSTEHFKFQILEEHLKFEEALLVADSYSNSRYLYSYAIESLTELYGQPQKFALWLISELMDSPSIRSGEIKAFRRFALRVRALVGMLEQLGRDGYTELRCGSHVSCLLAKLPHDLRASFMRFVNPLKMPIPTLIHLADWLEYEVRVQEDSIPFSGGQGKEYPSLRNEQHKGTKFFPKTATVLHGGEQRQGKAEDPVQTQPPEKKSREKPSKYCPYCNTTQHYTNQCTNFQLLTKEQKETWIKTNQRCWKYGREHLAAQCTLKAKCKKCETKHL</sequence>
<dbReference type="PANTHER" id="PTHR47331">
    <property type="entry name" value="PHD-TYPE DOMAIN-CONTAINING PROTEIN"/>
    <property type="match status" value="1"/>
</dbReference>
<comment type="caution">
    <text evidence="3">The sequence shown here is derived from an EMBL/GenBank/DDBJ whole genome shotgun (WGS) entry which is preliminary data.</text>
</comment>
<accession>A0AAD7T1A7</accession>
<evidence type="ECO:0000256" key="2">
    <source>
        <dbReference type="SAM" id="SignalP"/>
    </source>
</evidence>
<dbReference type="InterPro" id="IPR005312">
    <property type="entry name" value="DUF1759"/>
</dbReference>
<keyword evidence="4" id="KW-1185">Reference proteome</keyword>
<keyword evidence="2" id="KW-0732">Signal</keyword>
<feature type="compositionally biased region" description="Basic and acidic residues" evidence="1">
    <location>
        <begin position="263"/>
        <end position="272"/>
    </location>
</feature>
<proteinExistence type="predicted"/>
<name>A0AAD7T1A7_9TELE</name>
<reference evidence="3" key="1">
    <citation type="journal article" date="2023" name="Science">
        <title>Genome structures resolve the early diversification of teleost fishes.</title>
        <authorList>
            <person name="Parey E."/>
            <person name="Louis A."/>
            <person name="Montfort J."/>
            <person name="Bouchez O."/>
            <person name="Roques C."/>
            <person name="Iampietro C."/>
            <person name="Lluch J."/>
            <person name="Castinel A."/>
            <person name="Donnadieu C."/>
            <person name="Desvignes T."/>
            <person name="Floi Bucao C."/>
            <person name="Jouanno E."/>
            <person name="Wen M."/>
            <person name="Mejri S."/>
            <person name="Dirks R."/>
            <person name="Jansen H."/>
            <person name="Henkel C."/>
            <person name="Chen W.J."/>
            <person name="Zahm M."/>
            <person name="Cabau C."/>
            <person name="Klopp C."/>
            <person name="Thompson A.W."/>
            <person name="Robinson-Rechavi M."/>
            <person name="Braasch I."/>
            <person name="Lecointre G."/>
            <person name="Bobe J."/>
            <person name="Postlethwait J.H."/>
            <person name="Berthelot C."/>
            <person name="Roest Crollius H."/>
            <person name="Guiguen Y."/>
        </authorList>
    </citation>
    <scope>NUCLEOTIDE SEQUENCE</scope>
    <source>
        <strain evidence="3">NC1722</strain>
    </source>
</reference>
<gene>
    <name evidence="3" type="ORF">AAFF_G00142790</name>
</gene>
<dbReference type="EMBL" id="JAINUG010000020">
    <property type="protein sequence ID" value="KAJ8412012.1"/>
    <property type="molecule type" value="Genomic_DNA"/>
</dbReference>
<feature type="compositionally biased region" description="Basic and acidic residues" evidence="1">
    <location>
        <begin position="247"/>
        <end position="256"/>
    </location>
</feature>
<evidence type="ECO:0000313" key="3">
    <source>
        <dbReference type="EMBL" id="KAJ8412012.1"/>
    </source>
</evidence>
<organism evidence="3 4">
    <name type="scientific">Aldrovandia affinis</name>
    <dbReference type="NCBI Taxonomy" id="143900"/>
    <lineage>
        <taxon>Eukaryota</taxon>
        <taxon>Metazoa</taxon>
        <taxon>Chordata</taxon>
        <taxon>Craniata</taxon>
        <taxon>Vertebrata</taxon>
        <taxon>Euteleostomi</taxon>
        <taxon>Actinopterygii</taxon>
        <taxon>Neopterygii</taxon>
        <taxon>Teleostei</taxon>
        <taxon>Notacanthiformes</taxon>
        <taxon>Halosauridae</taxon>
        <taxon>Aldrovandia</taxon>
    </lineage>
</organism>